<evidence type="ECO:0000313" key="3">
    <source>
        <dbReference type="Proteomes" id="UP000005824"/>
    </source>
</evidence>
<organism evidence="2 3">
    <name type="scientific">Chthoniobacter flavus Ellin428</name>
    <dbReference type="NCBI Taxonomy" id="497964"/>
    <lineage>
        <taxon>Bacteria</taxon>
        <taxon>Pseudomonadati</taxon>
        <taxon>Verrucomicrobiota</taxon>
        <taxon>Spartobacteria</taxon>
        <taxon>Chthoniobacterales</taxon>
        <taxon>Chthoniobacteraceae</taxon>
        <taxon>Chthoniobacter</taxon>
    </lineage>
</organism>
<accession>B4D7U5</accession>
<sequence>MPMKSALSRLGGYTLVEVMVAATVLCLCAVAVTGALLQLNRRAAISRVMNAAKAEALSRIHEVQQLSYDPDASPAVIPGLLSSALPKTVDLGSTLTNLGSIPATETWTVASVPGNAGILSVTCKISYTYLNRNESYQVFTYKAPN</sequence>
<dbReference type="InParanoid" id="B4D7U5"/>
<dbReference type="EMBL" id="ABVL01000019">
    <property type="protein sequence ID" value="EDY17468.1"/>
    <property type="molecule type" value="Genomic_DNA"/>
</dbReference>
<feature type="transmembrane region" description="Helical" evidence="1">
    <location>
        <begin position="12"/>
        <end position="37"/>
    </location>
</feature>
<dbReference type="NCBIfam" id="TIGR02532">
    <property type="entry name" value="IV_pilin_GFxxxE"/>
    <property type="match status" value="1"/>
</dbReference>
<keyword evidence="1" id="KW-0472">Membrane</keyword>
<proteinExistence type="predicted"/>
<evidence type="ECO:0000256" key="1">
    <source>
        <dbReference type="SAM" id="Phobius"/>
    </source>
</evidence>
<dbReference type="STRING" id="497964.CfE428DRAFT_4985"/>
<keyword evidence="1" id="KW-1133">Transmembrane helix</keyword>
<comment type="caution">
    <text evidence="2">The sequence shown here is derived from an EMBL/GenBank/DDBJ whole genome shotgun (WGS) entry which is preliminary data.</text>
</comment>
<dbReference type="Proteomes" id="UP000005824">
    <property type="component" value="Unassembled WGS sequence"/>
</dbReference>
<protein>
    <recommendedName>
        <fullName evidence="4">Type II secretion system protein</fullName>
    </recommendedName>
</protein>
<reference evidence="2 3" key="1">
    <citation type="journal article" date="2011" name="J. Bacteriol.">
        <title>Genome sequence of Chthoniobacter flavus Ellin428, an aerobic heterotrophic soil bacterium.</title>
        <authorList>
            <person name="Kant R."/>
            <person name="van Passel M.W."/>
            <person name="Palva A."/>
            <person name="Lucas S."/>
            <person name="Lapidus A."/>
            <person name="Glavina Del Rio T."/>
            <person name="Dalin E."/>
            <person name="Tice H."/>
            <person name="Bruce D."/>
            <person name="Goodwin L."/>
            <person name="Pitluck S."/>
            <person name="Larimer F.W."/>
            <person name="Land M.L."/>
            <person name="Hauser L."/>
            <person name="Sangwan P."/>
            <person name="de Vos W.M."/>
            <person name="Janssen P.H."/>
            <person name="Smidt H."/>
        </authorList>
    </citation>
    <scope>NUCLEOTIDE SEQUENCE [LARGE SCALE GENOMIC DNA]</scope>
    <source>
        <strain evidence="2 3">Ellin428</strain>
    </source>
</reference>
<keyword evidence="1" id="KW-0812">Transmembrane</keyword>
<evidence type="ECO:0008006" key="4">
    <source>
        <dbReference type="Google" id="ProtNLM"/>
    </source>
</evidence>
<dbReference type="AlphaFoldDB" id="B4D7U5"/>
<dbReference type="InterPro" id="IPR012902">
    <property type="entry name" value="N_methyl_site"/>
</dbReference>
<evidence type="ECO:0000313" key="2">
    <source>
        <dbReference type="EMBL" id="EDY17468.1"/>
    </source>
</evidence>
<gene>
    <name evidence="2" type="ORF">CfE428DRAFT_4985</name>
</gene>
<keyword evidence="3" id="KW-1185">Reference proteome</keyword>
<name>B4D7U5_9BACT</name>
<dbReference type="Pfam" id="PF07963">
    <property type="entry name" value="N_methyl"/>
    <property type="match status" value="1"/>
</dbReference>